<dbReference type="Proteomes" id="UP000652761">
    <property type="component" value="Unassembled WGS sequence"/>
</dbReference>
<organism evidence="2 3">
    <name type="scientific">Colocasia esculenta</name>
    <name type="common">Wild taro</name>
    <name type="synonym">Arum esculentum</name>
    <dbReference type="NCBI Taxonomy" id="4460"/>
    <lineage>
        <taxon>Eukaryota</taxon>
        <taxon>Viridiplantae</taxon>
        <taxon>Streptophyta</taxon>
        <taxon>Embryophyta</taxon>
        <taxon>Tracheophyta</taxon>
        <taxon>Spermatophyta</taxon>
        <taxon>Magnoliopsida</taxon>
        <taxon>Liliopsida</taxon>
        <taxon>Araceae</taxon>
        <taxon>Aroideae</taxon>
        <taxon>Colocasieae</taxon>
        <taxon>Colocasia</taxon>
    </lineage>
</organism>
<protein>
    <submittedName>
        <fullName evidence="2">Uncharacterized protein</fullName>
    </submittedName>
</protein>
<reference evidence="2" key="1">
    <citation type="submission" date="2017-07" db="EMBL/GenBank/DDBJ databases">
        <title>Taro Niue Genome Assembly and Annotation.</title>
        <authorList>
            <person name="Atibalentja N."/>
            <person name="Keating K."/>
            <person name="Fields C.J."/>
        </authorList>
    </citation>
    <scope>NUCLEOTIDE SEQUENCE</scope>
    <source>
        <strain evidence="2">Niue_2</strain>
        <tissue evidence="2">Leaf</tissue>
    </source>
</reference>
<comment type="caution">
    <text evidence="2">The sequence shown here is derived from an EMBL/GenBank/DDBJ whole genome shotgun (WGS) entry which is preliminary data.</text>
</comment>
<evidence type="ECO:0000313" key="3">
    <source>
        <dbReference type="Proteomes" id="UP000652761"/>
    </source>
</evidence>
<sequence length="207" mass="22080">MVSRLGGASEVRDGSACGPSAPWSSEAAVLVGLRCAVGLAGAFWRVFLERCLGGSGGGSPRTSLSCFRWLLCFPCWPVSCGRLGTALGALAEVLPNVASCCFGCCCSLSLGRDELLLLPGGYRDALPRCYKAIVAAPFPVVMASRRPVRARQCLWVPHVFPWPGLCVDVCPRAGCALRTIWLGTRLVASLRSVTEGDTFVAVSWQWR</sequence>
<accession>A0A843WQT5</accession>
<name>A0A843WQT5_COLES</name>
<keyword evidence="3" id="KW-1185">Reference proteome</keyword>
<dbReference type="EMBL" id="NMUH01003327">
    <property type="protein sequence ID" value="MQM05000.1"/>
    <property type="molecule type" value="Genomic_DNA"/>
</dbReference>
<proteinExistence type="predicted"/>
<evidence type="ECO:0000256" key="1">
    <source>
        <dbReference type="SAM" id="MobiDB-lite"/>
    </source>
</evidence>
<evidence type="ECO:0000313" key="2">
    <source>
        <dbReference type="EMBL" id="MQM05000.1"/>
    </source>
</evidence>
<gene>
    <name evidence="2" type="ORF">Taro_037808</name>
</gene>
<feature type="region of interest" description="Disordered" evidence="1">
    <location>
        <begin position="1"/>
        <end position="21"/>
    </location>
</feature>
<dbReference type="AlphaFoldDB" id="A0A843WQT5"/>